<evidence type="ECO:0000256" key="1">
    <source>
        <dbReference type="ARBA" id="ARBA00023268"/>
    </source>
</evidence>
<protein>
    <recommendedName>
        <fullName evidence="2">Reverse transcriptase/retrotransposon-derived protein RNase H-like domain-containing protein</fullName>
    </recommendedName>
</protein>
<dbReference type="InterPro" id="IPR043128">
    <property type="entry name" value="Rev_trsase/Diguanyl_cyclase"/>
</dbReference>
<comment type="caution">
    <text evidence="3">The sequence shown here is derived from an EMBL/GenBank/DDBJ whole genome shotgun (WGS) entry which is preliminary data.</text>
</comment>
<evidence type="ECO:0000313" key="3">
    <source>
        <dbReference type="EMBL" id="KAL1256469.1"/>
    </source>
</evidence>
<reference evidence="3 4" key="1">
    <citation type="submission" date="2023-09" db="EMBL/GenBank/DDBJ databases">
        <authorList>
            <person name="Wang M."/>
        </authorList>
    </citation>
    <scope>NUCLEOTIDE SEQUENCE [LARGE SCALE GENOMIC DNA]</scope>
    <source>
        <strain evidence="3">GT-2023</strain>
        <tissue evidence="3">Liver</tissue>
    </source>
</reference>
<dbReference type="InterPro" id="IPR043502">
    <property type="entry name" value="DNA/RNA_pol_sf"/>
</dbReference>
<dbReference type="EMBL" id="JAYMGO010000018">
    <property type="protein sequence ID" value="KAL1256469.1"/>
    <property type="molecule type" value="Genomic_DNA"/>
</dbReference>
<dbReference type="Pfam" id="PF17919">
    <property type="entry name" value="RT_RNaseH_2"/>
    <property type="match status" value="1"/>
</dbReference>
<dbReference type="SUPFAM" id="SSF56672">
    <property type="entry name" value="DNA/RNA polymerases"/>
    <property type="match status" value="1"/>
</dbReference>
<dbReference type="InterPro" id="IPR041577">
    <property type="entry name" value="RT_RNaseH_2"/>
</dbReference>
<evidence type="ECO:0000259" key="2">
    <source>
        <dbReference type="Pfam" id="PF17919"/>
    </source>
</evidence>
<dbReference type="PANTHER" id="PTHR37984">
    <property type="entry name" value="PROTEIN CBG26694"/>
    <property type="match status" value="1"/>
</dbReference>
<accession>A0ABR3LXQ8</accession>
<dbReference type="PANTHER" id="PTHR37984:SF5">
    <property type="entry name" value="PROTEIN NYNRIN-LIKE"/>
    <property type="match status" value="1"/>
</dbReference>
<name>A0ABR3LXQ8_9TELE</name>
<proteinExistence type="predicted"/>
<gene>
    <name evidence="3" type="ORF">QQF64_012014</name>
</gene>
<dbReference type="Proteomes" id="UP001558613">
    <property type="component" value="Unassembled WGS sequence"/>
</dbReference>
<dbReference type="Gene3D" id="3.30.70.270">
    <property type="match status" value="1"/>
</dbReference>
<feature type="domain" description="Reverse transcriptase/retrotransposon-derived protein RNase H-like" evidence="2">
    <location>
        <begin position="58"/>
        <end position="137"/>
    </location>
</feature>
<keyword evidence="1" id="KW-0511">Multifunctional enzyme</keyword>
<organism evidence="3 4">
    <name type="scientific">Cirrhinus molitorella</name>
    <name type="common">mud carp</name>
    <dbReference type="NCBI Taxonomy" id="172907"/>
    <lineage>
        <taxon>Eukaryota</taxon>
        <taxon>Metazoa</taxon>
        <taxon>Chordata</taxon>
        <taxon>Craniata</taxon>
        <taxon>Vertebrata</taxon>
        <taxon>Euteleostomi</taxon>
        <taxon>Actinopterygii</taxon>
        <taxon>Neopterygii</taxon>
        <taxon>Teleostei</taxon>
        <taxon>Ostariophysi</taxon>
        <taxon>Cypriniformes</taxon>
        <taxon>Cyprinidae</taxon>
        <taxon>Labeoninae</taxon>
        <taxon>Labeonini</taxon>
        <taxon>Cirrhinus</taxon>
    </lineage>
</organism>
<keyword evidence="4" id="KW-1185">Reference proteome</keyword>
<dbReference type="Gene3D" id="3.10.20.370">
    <property type="match status" value="1"/>
</dbReference>
<sequence length="143" mass="16256">MADPSKVEAVRSWPTPRTQTEVRSFLGLASYYRRFIKGFAEIARPLHQLTEKGRKFCWGKECEGAFQQLKVSLTVAPVLAYPDPKKKMFILDTDASDVGIGAVLYQEEGGLERVVAYASRALIKQERKYTTTKKELLQYGDLY</sequence>
<evidence type="ECO:0000313" key="4">
    <source>
        <dbReference type="Proteomes" id="UP001558613"/>
    </source>
</evidence>
<dbReference type="InterPro" id="IPR050951">
    <property type="entry name" value="Retrovirus_Pol_polyprotein"/>
</dbReference>